<dbReference type="EMBL" id="CAFBPM010000001">
    <property type="protein sequence ID" value="CAB5008556.1"/>
    <property type="molecule type" value="Genomic_DNA"/>
</dbReference>
<dbReference type="NCBIfam" id="NF001452">
    <property type="entry name" value="PRK00311.1"/>
    <property type="match status" value="1"/>
</dbReference>
<sequence>MSERRLSVPAIRSSKRSNGDEPLVMVTAYDEPSARFVDAAGVDMILVGDSVGNTVLGFNDTLHVTIEMMVHHTAAVARAQPDALIIGDLPWMSYHVSSTQAVESAAMLIRAGAQAVKLEGGSNRAEAVRAIVDAEIPVMGHIGLTPQSVNAMGGYRVQGKSIEAAEELRAGARALEEAGCFGLVLEGVPEALGAAVTAERSIPTIGIGAGPRTDGQVLVFHDILGLGNRTPAKFVRVYADIGSQITTALQEFCGDVRAGTFPGEDESYATSEKLSEHLEHE</sequence>
<dbReference type="Gene3D" id="3.20.20.60">
    <property type="entry name" value="Phosphoenolpyruvate-binding domains"/>
    <property type="match status" value="1"/>
</dbReference>
<protein>
    <recommendedName>
        <fullName evidence="3">3-methyl-2-oxobutanoate hydroxymethyltransferase</fullName>
        <ecNumber evidence="3">2.1.2.11</ecNumber>
    </recommendedName>
</protein>
<evidence type="ECO:0000256" key="3">
    <source>
        <dbReference type="ARBA" id="ARBA00012618"/>
    </source>
</evidence>
<evidence type="ECO:0000256" key="2">
    <source>
        <dbReference type="ARBA" id="ARBA00008676"/>
    </source>
</evidence>
<dbReference type="PIRSF" id="PIRSF000388">
    <property type="entry name" value="Pantoate_hydroxy_MeTrfase"/>
    <property type="match status" value="1"/>
</dbReference>
<comment type="similarity">
    <text evidence="2">Belongs to the PanB family.</text>
</comment>
<evidence type="ECO:0000313" key="5">
    <source>
        <dbReference type="EMBL" id="CAB4817273.1"/>
    </source>
</evidence>
<dbReference type="HAMAP" id="MF_00156">
    <property type="entry name" value="PanB"/>
    <property type="match status" value="1"/>
</dbReference>
<dbReference type="CDD" id="cd06557">
    <property type="entry name" value="KPHMT-like"/>
    <property type="match status" value="1"/>
</dbReference>
<dbReference type="InterPro" id="IPR003700">
    <property type="entry name" value="Pantoate_hydroxy_MeTrfase"/>
</dbReference>
<proteinExistence type="inferred from homology"/>
<comment type="pathway">
    <text evidence="1">Cofactor biosynthesis; (R)-pantothenate biosynthesis; (R)-pantoate from 3-methyl-2-oxobutanoate: step 1/2.</text>
</comment>
<reference evidence="7" key="1">
    <citation type="submission" date="2020-05" db="EMBL/GenBank/DDBJ databases">
        <authorList>
            <person name="Chiriac C."/>
            <person name="Salcher M."/>
            <person name="Ghai R."/>
            <person name="Kavagutti S V."/>
        </authorList>
    </citation>
    <scope>NUCLEOTIDE SEQUENCE</scope>
</reference>
<dbReference type="EC" id="2.1.2.11" evidence="3"/>
<dbReference type="FunFam" id="3.20.20.60:FF:000003">
    <property type="entry name" value="3-methyl-2-oxobutanoate hydroxymethyltransferase"/>
    <property type="match status" value="1"/>
</dbReference>
<dbReference type="GO" id="GO:0000287">
    <property type="term" value="F:magnesium ion binding"/>
    <property type="evidence" value="ECO:0007669"/>
    <property type="project" value="TreeGrafter"/>
</dbReference>
<dbReference type="GO" id="GO:0005737">
    <property type="term" value="C:cytoplasm"/>
    <property type="evidence" value="ECO:0007669"/>
    <property type="project" value="TreeGrafter"/>
</dbReference>
<evidence type="ECO:0000256" key="1">
    <source>
        <dbReference type="ARBA" id="ARBA00005033"/>
    </source>
</evidence>
<dbReference type="AlphaFoldDB" id="A0A6J7PTF4"/>
<accession>A0A6J7PTF4</accession>
<name>A0A6J7PTF4_9ZZZZ</name>
<dbReference type="InterPro" id="IPR015813">
    <property type="entry name" value="Pyrv/PenolPyrv_kinase-like_dom"/>
</dbReference>
<dbReference type="NCBIfam" id="TIGR00222">
    <property type="entry name" value="panB"/>
    <property type="match status" value="1"/>
</dbReference>
<organism evidence="7">
    <name type="scientific">freshwater metagenome</name>
    <dbReference type="NCBI Taxonomy" id="449393"/>
    <lineage>
        <taxon>unclassified sequences</taxon>
        <taxon>metagenomes</taxon>
        <taxon>ecological metagenomes</taxon>
    </lineage>
</organism>
<evidence type="ECO:0000313" key="7">
    <source>
        <dbReference type="EMBL" id="CAB5008556.1"/>
    </source>
</evidence>
<dbReference type="PANTHER" id="PTHR20881:SF0">
    <property type="entry name" value="3-METHYL-2-OXOBUTANOATE HYDROXYMETHYLTRANSFERASE"/>
    <property type="match status" value="1"/>
</dbReference>
<evidence type="ECO:0000256" key="4">
    <source>
        <dbReference type="ARBA" id="ARBA00022679"/>
    </source>
</evidence>
<dbReference type="InterPro" id="IPR040442">
    <property type="entry name" value="Pyrv_kinase-like_dom_sf"/>
</dbReference>
<keyword evidence="4" id="KW-0808">Transferase</keyword>
<gene>
    <name evidence="5" type="ORF">UFOPK3164_00163</name>
    <name evidence="6" type="ORF">UFOPK3427_00906</name>
    <name evidence="7" type="ORF">UFOPK4112_00179</name>
</gene>
<evidence type="ECO:0000313" key="6">
    <source>
        <dbReference type="EMBL" id="CAB4872630.1"/>
    </source>
</evidence>
<dbReference type="Pfam" id="PF02548">
    <property type="entry name" value="Pantoate_transf"/>
    <property type="match status" value="1"/>
</dbReference>
<dbReference type="GO" id="GO:0015940">
    <property type="term" value="P:pantothenate biosynthetic process"/>
    <property type="evidence" value="ECO:0007669"/>
    <property type="project" value="InterPro"/>
</dbReference>
<dbReference type="EMBL" id="CAFABE010000004">
    <property type="protein sequence ID" value="CAB4817273.1"/>
    <property type="molecule type" value="Genomic_DNA"/>
</dbReference>
<dbReference type="EMBL" id="CAFBLT010000001">
    <property type="protein sequence ID" value="CAB4872630.1"/>
    <property type="molecule type" value="Genomic_DNA"/>
</dbReference>
<dbReference type="GO" id="GO:0003864">
    <property type="term" value="F:3-methyl-2-oxobutanoate hydroxymethyltransferase activity"/>
    <property type="evidence" value="ECO:0007669"/>
    <property type="project" value="UniProtKB-EC"/>
</dbReference>
<dbReference type="SUPFAM" id="SSF51621">
    <property type="entry name" value="Phosphoenolpyruvate/pyruvate domain"/>
    <property type="match status" value="1"/>
</dbReference>
<dbReference type="PANTHER" id="PTHR20881">
    <property type="entry name" value="3-METHYL-2-OXOBUTANOATE HYDROXYMETHYLTRANSFERASE"/>
    <property type="match status" value="1"/>
</dbReference>